<evidence type="ECO:0000256" key="15">
    <source>
        <dbReference type="ARBA" id="ARBA00043656"/>
    </source>
</evidence>
<dbReference type="AlphaFoldDB" id="A0A8C7U5G6"/>
<evidence type="ECO:0000256" key="19">
    <source>
        <dbReference type="ARBA" id="ARBA00043704"/>
    </source>
</evidence>
<evidence type="ECO:0000256" key="12">
    <source>
        <dbReference type="ARBA" id="ARBA00023136"/>
    </source>
</evidence>
<evidence type="ECO:0000256" key="8">
    <source>
        <dbReference type="ARBA" id="ARBA00022798"/>
    </source>
</evidence>
<keyword evidence="8" id="KW-0319">Glycerol metabolism</keyword>
<protein>
    <recommendedName>
        <fullName evidence="22">Acyltransferase</fullName>
        <ecNumber evidence="22">2.3.1.-</ecNumber>
    </recommendedName>
</protein>
<dbReference type="Proteomes" id="UP000694395">
    <property type="component" value="Chromosome 24"/>
</dbReference>
<keyword evidence="24" id="KW-1185">Reference proteome</keyword>
<comment type="pathway">
    <text evidence="3">Lipid metabolism.</text>
</comment>
<evidence type="ECO:0000256" key="18">
    <source>
        <dbReference type="ARBA" id="ARBA00043696"/>
    </source>
</evidence>
<keyword evidence="11" id="KW-0443">Lipid metabolism</keyword>
<keyword evidence="10 22" id="KW-1133">Transmembrane helix</keyword>
<dbReference type="EC" id="2.3.1.-" evidence="22"/>
<evidence type="ECO:0000313" key="24">
    <source>
        <dbReference type="Proteomes" id="UP000694395"/>
    </source>
</evidence>
<comment type="catalytic activity">
    <reaction evidence="16">
        <text>a 2-acylglycerol + an acyl-CoA = a 2,3-diacyl-sn-glycerol + CoA</text>
        <dbReference type="Rhea" id="RHEA:38467"/>
        <dbReference type="ChEBI" id="CHEBI:17389"/>
        <dbReference type="ChEBI" id="CHEBI:57287"/>
        <dbReference type="ChEBI" id="CHEBI:58342"/>
        <dbReference type="ChEBI" id="CHEBI:75524"/>
    </reaction>
    <physiologicalReaction direction="left-to-right" evidence="16">
        <dbReference type="Rhea" id="RHEA:38468"/>
    </physiologicalReaction>
</comment>
<dbReference type="CDD" id="cd07987">
    <property type="entry name" value="LPLAT_MGAT-like"/>
    <property type="match status" value="1"/>
</dbReference>
<comment type="catalytic activity">
    <reaction evidence="21">
        <text>a 1-acyl-sn-glycerol + an acyl-CoA = a 1,3-diacyl-sn-glycerol + CoA</text>
        <dbReference type="Rhea" id="RHEA:77559"/>
        <dbReference type="ChEBI" id="CHEBI:57287"/>
        <dbReference type="ChEBI" id="CHEBI:58342"/>
        <dbReference type="ChEBI" id="CHEBI:64683"/>
        <dbReference type="ChEBI" id="CHEBI:77272"/>
    </reaction>
    <physiologicalReaction direction="left-to-right" evidence="21">
        <dbReference type="Rhea" id="RHEA:77560"/>
    </physiologicalReaction>
</comment>
<dbReference type="Pfam" id="PF03982">
    <property type="entry name" value="DAGAT"/>
    <property type="match status" value="1"/>
</dbReference>
<keyword evidence="9 22" id="KW-0256">Endoplasmic reticulum</keyword>
<evidence type="ECO:0000256" key="9">
    <source>
        <dbReference type="ARBA" id="ARBA00022824"/>
    </source>
</evidence>
<reference evidence="23" key="3">
    <citation type="submission" date="2025-09" db="UniProtKB">
        <authorList>
            <consortium name="Ensembl"/>
        </authorList>
    </citation>
    <scope>IDENTIFICATION</scope>
</reference>
<evidence type="ECO:0000256" key="14">
    <source>
        <dbReference type="ARBA" id="ARBA00023315"/>
    </source>
</evidence>
<reference evidence="23" key="2">
    <citation type="submission" date="2025-08" db="UniProtKB">
        <authorList>
            <consortium name="Ensembl"/>
        </authorList>
    </citation>
    <scope>IDENTIFICATION</scope>
</reference>
<keyword evidence="6 22" id="KW-0808">Transferase</keyword>
<keyword evidence="5" id="KW-0444">Lipid biosynthesis</keyword>
<comment type="catalytic activity">
    <reaction evidence="20">
        <text>a 3-acyl-sn-glycerol + an acyl-CoA = a 1,3-diacyl-sn-glycerol + CoA</text>
        <dbReference type="Rhea" id="RHEA:77555"/>
        <dbReference type="ChEBI" id="CHEBI:57287"/>
        <dbReference type="ChEBI" id="CHEBI:58342"/>
        <dbReference type="ChEBI" id="CHEBI:64760"/>
        <dbReference type="ChEBI" id="CHEBI:77272"/>
    </reaction>
    <physiologicalReaction direction="left-to-right" evidence="20">
        <dbReference type="Rhea" id="RHEA:77556"/>
    </physiologicalReaction>
</comment>
<evidence type="ECO:0000256" key="10">
    <source>
        <dbReference type="ARBA" id="ARBA00022989"/>
    </source>
</evidence>
<comment type="subcellular location">
    <subcellularLocation>
        <location evidence="1 22">Endoplasmic reticulum membrane</location>
        <topology evidence="1 22">Multi-pass membrane protein</topology>
    </subcellularLocation>
</comment>
<comment type="catalytic activity">
    <reaction evidence="15">
        <text>a 2-acylglycerol + an acyl-CoA = a 1,2-diacyl-sn-glycerol + CoA</text>
        <dbReference type="Rhea" id="RHEA:32947"/>
        <dbReference type="ChEBI" id="CHEBI:17389"/>
        <dbReference type="ChEBI" id="CHEBI:17815"/>
        <dbReference type="ChEBI" id="CHEBI:57287"/>
        <dbReference type="ChEBI" id="CHEBI:58342"/>
    </reaction>
    <physiologicalReaction direction="left-to-right" evidence="15">
        <dbReference type="Rhea" id="RHEA:32948"/>
    </physiologicalReaction>
</comment>
<feature type="transmembrane region" description="Helical" evidence="22">
    <location>
        <begin position="69"/>
        <end position="89"/>
    </location>
</feature>
<dbReference type="GeneTree" id="ENSGT01030000234582"/>
<evidence type="ECO:0000256" key="7">
    <source>
        <dbReference type="ARBA" id="ARBA00022692"/>
    </source>
</evidence>
<organism evidence="23 24">
    <name type="scientific">Oncorhynchus mykiss</name>
    <name type="common">Rainbow trout</name>
    <name type="synonym">Salmo gairdneri</name>
    <dbReference type="NCBI Taxonomy" id="8022"/>
    <lineage>
        <taxon>Eukaryota</taxon>
        <taxon>Metazoa</taxon>
        <taxon>Chordata</taxon>
        <taxon>Craniata</taxon>
        <taxon>Vertebrata</taxon>
        <taxon>Euteleostomi</taxon>
        <taxon>Actinopterygii</taxon>
        <taxon>Neopterygii</taxon>
        <taxon>Teleostei</taxon>
        <taxon>Protacanthopterygii</taxon>
        <taxon>Salmoniformes</taxon>
        <taxon>Salmonidae</taxon>
        <taxon>Salmoninae</taxon>
        <taxon>Oncorhynchus</taxon>
    </lineage>
</organism>
<name>A0A8C7U5G6_ONCMY</name>
<evidence type="ECO:0000256" key="13">
    <source>
        <dbReference type="ARBA" id="ARBA00023180"/>
    </source>
</evidence>
<dbReference type="PANTHER" id="PTHR12317">
    <property type="entry name" value="DIACYLGLYCEROL O-ACYLTRANSFERASE"/>
    <property type="match status" value="1"/>
</dbReference>
<dbReference type="GO" id="GO:0004144">
    <property type="term" value="F:diacylglycerol O-acyltransferase activity"/>
    <property type="evidence" value="ECO:0007669"/>
    <property type="project" value="TreeGrafter"/>
</dbReference>
<comment type="catalytic activity">
    <reaction evidence="18">
        <text>a 1-acylglycerol + an acyl-CoA = a 1,2-diacylglycerol + CoA</text>
        <dbReference type="Rhea" id="RHEA:39943"/>
        <dbReference type="ChEBI" id="CHEBI:35759"/>
        <dbReference type="ChEBI" id="CHEBI:49172"/>
        <dbReference type="ChEBI" id="CHEBI:57287"/>
        <dbReference type="ChEBI" id="CHEBI:58342"/>
    </reaction>
    <physiologicalReaction direction="left-to-right" evidence="18">
        <dbReference type="Rhea" id="RHEA:39944"/>
    </physiologicalReaction>
</comment>
<evidence type="ECO:0000256" key="11">
    <source>
        <dbReference type="ARBA" id="ARBA00023098"/>
    </source>
</evidence>
<comment type="caution">
    <text evidence="22">Lacks conserved residue(s) required for the propagation of feature annotation.</text>
</comment>
<comment type="pathway">
    <text evidence="2">Glycerolipid metabolism; triacylglycerol biosynthesis.</text>
</comment>
<sequence length="383" mass="43260">MPQTWTTALLELLSIKRFWQGQGHKIVTLPLLCSPDIILEPGVGTADMVKIEFAPLNIPLNRRFQTAAVLQWVFCFLFGAQCCFCVYVVIVLNGYWHVAALYALWLYLDWDTPQAGGRRSDWVRHWTVWKHFGDYFPIHLIKTCDLDPERNYLMGFHPHGILVAGAFGNFCTEYTGFRELYPGMTPYLHTLGIWFSFPFFREYLMSSGVVSCSKKSLTHVLSQKGGGNVSIIVIGGAAESLEARPGSLVLEALNRKGFVKIALRCGAHLVPVFSFGENDLFNQLKNPKGSLVRTIQEGMRKTLGFSLPLFHARGVFQYSLGFMPFRQPIYTIVGEPIVVERNVSPSSDEVDRLHGCYLGALAKLFEQHKAEYGILENQHLIFT</sequence>
<reference evidence="23" key="1">
    <citation type="submission" date="2020-07" db="EMBL/GenBank/DDBJ databases">
        <title>A long reads based de novo assembly of the rainbow trout Arlee double haploid line genome.</title>
        <authorList>
            <person name="Gao G."/>
            <person name="Palti Y."/>
        </authorList>
    </citation>
    <scope>NUCLEOTIDE SEQUENCE [LARGE SCALE GENOMIC DNA]</scope>
</reference>
<evidence type="ECO:0000256" key="16">
    <source>
        <dbReference type="ARBA" id="ARBA00043663"/>
    </source>
</evidence>
<evidence type="ECO:0000256" key="20">
    <source>
        <dbReference type="ARBA" id="ARBA00047737"/>
    </source>
</evidence>
<keyword evidence="14" id="KW-0012">Acyltransferase</keyword>
<dbReference type="GO" id="GO:0006071">
    <property type="term" value="P:glycerol metabolic process"/>
    <property type="evidence" value="ECO:0007669"/>
    <property type="project" value="UniProtKB-KW"/>
</dbReference>
<gene>
    <name evidence="23" type="primary">MOGAT1</name>
</gene>
<dbReference type="PANTHER" id="PTHR12317:SF26">
    <property type="entry name" value="2-ACYLGLYCEROL O-ACYLTRANSFERASE 1"/>
    <property type="match status" value="1"/>
</dbReference>
<evidence type="ECO:0000256" key="1">
    <source>
        <dbReference type="ARBA" id="ARBA00004477"/>
    </source>
</evidence>
<accession>A0A8C7U5G6</accession>
<comment type="catalytic activity">
    <reaction evidence="17">
        <text>a 1-acylglycerol + an acyl-CoA = a 1,3-diacylglycerol + CoA</text>
        <dbReference type="Rhea" id="RHEA:77571"/>
        <dbReference type="ChEBI" id="CHEBI:35759"/>
        <dbReference type="ChEBI" id="CHEBI:47777"/>
        <dbReference type="ChEBI" id="CHEBI:57287"/>
        <dbReference type="ChEBI" id="CHEBI:58342"/>
    </reaction>
    <physiologicalReaction direction="left-to-right" evidence="17">
        <dbReference type="Rhea" id="RHEA:77572"/>
    </physiologicalReaction>
</comment>
<evidence type="ECO:0000313" key="23">
    <source>
        <dbReference type="Ensembl" id="ENSOMYP00000094487.1"/>
    </source>
</evidence>
<keyword evidence="7 22" id="KW-0812">Transmembrane</keyword>
<dbReference type="GO" id="GO:0003846">
    <property type="term" value="F:2-acylglycerol O-acyltransferase activity"/>
    <property type="evidence" value="ECO:0007669"/>
    <property type="project" value="UniProtKB-EC"/>
</dbReference>
<proteinExistence type="inferred from homology"/>
<evidence type="ECO:0000256" key="3">
    <source>
        <dbReference type="ARBA" id="ARBA00005189"/>
    </source>
</evidence>
<comment type="catalytic activity">
    <reaction evidence="19">
        <text>a 2-acylglycerol + an acyl-CoA = a 1,2-diacylglycerol + CoA</text>
        <dbReference type="Rhea" id="RHEA:16741"/>
        <dbReference type="ChEBI" id="CHEBI:17389"/>
        <dbReference type="ChEBI" id="CHEBI:49172"/>
        <dbReference type="ChEBI" id="CHEBI:57287"/>
        <dbReference type="ChEBI" id="CHEBI:58342"/>
        <dbReference type="EC" id="2.3.1.22"/>
    </reaction>
    <physiologicalReaction direction="left-to-right" evidence="19">
        <dbReference type="Rhea" id="RHEA:16742"/>
    </physiologicalReaction>
</comment>
<evidence type="ECO:0000256" key="21">
    <source>
        <dbReference type="ARBA" id="ARBA00049073"/>
    </source>
</evidence>
<dbReference type="GO" id="GO:0019432">
    <property type="term" value="P:triglyceride biosynthetic process"/>
    <property type="evidence" value="ECO:0007669"/>
    <property type="project" value="TreeGrafter"/>
</dbReference>
<evidence type="ECO:0000256" key="2">
    <source>
        <dbReference type="ARBA" id="ARBA00004771"/>
    </source>
</evidence>
<evidence type="ECO:0000256" key="6">
    <source>
        <dbReference type="ARBA" id="ARBA00022679"/>
    </source>
</evidence>
<evidence type="ECO:0000256" key="5">
    <source>
        <dbReference type="ARBA" id="ARBA00022516"/>
    </source>
</evidence>
<evidence type="ECO:0000256" key="22">
    <source>
        <dbReference type="RuleBase" id="RU367023"/>
    </source>
</evidence>
<comment type="similarity">
    <text evidence="4 22">Belongs to the diacylglycerol acyltransferase family.</text>
</comment>
<dbReference type="InterPro" id="IPR007130">
    <property type="entry name" value="DAGAT"/>
</dbReference>
<dbReference type="Ensembl" id="ENSOMYT00000102715.2">
    <property type="protein sequence ID" value="ENSOMYP00000094487.1"/>
    <property type="gene ID" value="ENSOMYG00000043158.2"/>
</dbReference>
<dbReference type="GO" id="GO:0005789">
    <property type="term" value="C:endoplasmic reticulum membrane"/>
    <property type="evidence" value="ECO:0007669"/>
    <property type="project" value="UniProtKB-SubCell"/>
</dbReference>
<evidence type="ECO:0000256" key="17">
    <source>
        <dbReference type="ARBA" id="ARBA00043685"/>
    </source>
</evidence>
<evidence type="ECO:0000256" key="4">
    <source>
        <dbReference type="ARBA" id="ARBA00005420"/>
    </source>
</evidence>
<keyword evidence="13" id="KW-0325">Glycoprotein</keyword>
<keyword evidence="12 22" id="KW-0472">Membrane</keyword>